<reference evidence="2" key="1">
    <citation type="journal article" date="2019" name="Int. J. Syst. Evol. Microbiol.">
        <title>The Global Catalogue of Microorganisms (GCM) 10K type strain sequencing project: providing services to taxonomists for standard genome sequencing and annotation.</title>
        <authorList>
            <consortium name="The Broad Institute Genomics Platform"/>
            <consortium name="The Broad Institute Genome Sequencing Center for Infectious Disease"/>
            <person name="Wu L."/>
            <person name="Ma J."/>
        </authorList>
    </citation>
    <scope>NUCLEOTIDE SEQUENCE [LARGE SCALE GENOMIC DNA]</scope>
    <source>
        <strain evidence="2">JCM 17337</strain>
    </source>
</reference>
<dbReference type="Proteomes" id="UP001500748">
    <property type="component" value="Unassembled WGS sequence"/>
</dbReference>
<gene>
    <name evidence="1" type="ORF">GCM10022423_25230</name>
</gene>
<organism evidence="1 2">
    <name type="scientific">Flavobacterium ginsengiterrae</name>
    <dbReference type="NCBI Taxonomy" id="871695"/>
    <lineage>
        <taxon>Bacteria</taxon>
        <taxon>Pseudomonadati</taxon>
        <taxon>Bacteroidota</taxon>
        <taxon>Flavobacteriia</taxon>
        <taxon>Flavobacteriales</taxon>
        <taxon>Flavobacteriaceae</taxon>
        <taxon>Flavobacterium</taxon>
    </lineage>
</organism>
<sequence length="109" mass="12653">MKSKYIFIALVLSSCTNSKFYGYVYDYDTDKPIQNVSVDINGVITETDSVGHFSANLKLNEDCVIMLQKEKYALKKVYRKPDSLGMFSKRNLDKHKIYLFKKESDFSNK</sequence>
<evidence type="ECO:0000313" key="1">
    <source>
        <dbReference type="EMBL" id="GAA3770374.1"/>
    </source>
</evidence>
<dbReference type="RefSeq" id="WP_345144852.1">
    <property type="nucleotide sequence ID" value="NZ_BAABDU010000004.1"/>
</dbReference>
<dbReference type="PROSITE" id="PS51257">
    <property type="entry name" value="PROKAR_LIPOPROTEIN"/>
    <property type="match status" value="1"/>
</dbReference>
<evidence type="ECO:0008006" key="3">
    <source>
        <dbReference type="Google" id="ProtNLM"/>
    </source>
</evidence>
<dbReference type="SUPFAM" id="SSF49464">
    <property type="entry name" value="Carboxypeptidase regulatory domain-like"/>
    <property type="match status" value="1"/>
</dbReference>
<keyword evidence="2" id="KW-1185">Reference proteome</keyword>
<dbReference type="InterPro" id="IPR008969">
    <property type="entry name" value="CarboxyPept-like_regulatory"/>
</dbReference>
<accession>A0ABP7GTQ8</accession>
<proteinExistence type="predicted"/>
<name>A0ABP7GTQ8_9FLAO</name>
<dbReference type="EMBL" id="BAABDU010000004">
    <property type="protein sequence ID" value="GAA3770374.1"/>
    <property type="molecule type" value="Genomic_DNA"/>
</dbReference>
<protein>
    <recommendedName>
        <fullName evidence="3">Carboxypeptidase-like protein</fullName>
    </recommendedName>
</protein>
<comment type="caution">
    <text evidence="1">The sequence shown here is derived from an EMBL/GenBank/DDBJ whole genome shotgun (WGS) entry which is preliminary data.</text>
</comment>
<evidence type="ECO:0000313" key="2">
    <source>
        <dbReference type="Proteomes" id="UP001500748"/>
    </source>
</evidence>